<dbReference type="InParanoid" id="A0A2R5G570"/>
<evidence type="ECO:0000256" key="14">
    <source>
        <dbReference type="SAM" id="MobiDB-lite"/>
    </source>
</evidence>
<evidence type="ECO:0000313" key="17">
    <source>
        <dbReference type="Proteomes" id="UP000241890"/>
    </source>
</evidence>
<dbReference type="OrthoDB" id="20303at2759"/>
<accession>A0A2R5G570</accession>
<dbReference type="GO" id="GO:2001256">
    <property type="term" value="P:regulation of store-operated calcium entry"/>
    <property type="evidence" value="ECO:0007669"/>
    <property type="project" value="InterPro"/>
</dbReference>
<comment type="subcellular location">
    <subcellularLocation>
        <location evidence="1">Endoplasmic reticulum membrane</location>
        <topology evidence="1">Single-pass type I membrane protein</topology>
    </subcellularLocation>
</comment>
<evidence type="ECO:0000256" key="2">
    <source>
        <dbReference type="ARBA" id="ARBA00006833"/>
    </source>
</evidence>
<evidence type="ECO:0000256" key="7">
    <source>
        <dbReference type="ARBA" id="ARBA00022729"/>
    </source>
</evidence>
<feature type="region of interest" description="Disordered" evidence="14">
    <location>
        <begin position="228"/>
        <end position="258"/>
    </location>
</feature>
<keyword evidence="12 15" id="KW-0472">Membrane</keyword>
<evidence type="ECO:0000256" key="5">
    <source>
        <dbReference type="ARBA" id="ARBA00022568"/>
    </source>
</evidence>
<keyword evidence="6 15" id="KW-0812">Transmembrane</keyword>
<dbReference type="PANTHER" id="PTHR15929:SF0">
    <property type="entry name" value="STORE-OPERATED CALCIUM ENTRY-ASSOCIATED REGULATORY FACTOR"/>
    <property type="match status" value="1"/>
</dbReference>
<evidence type="ECO:0000256" key="4">
    <source>
        <dbReference type="ARBA" id="ARBA00022448"/>
    </source>
</evidence>
<comment type="caution">
    <text evidence="16">The sequence shown here is derived from an EMBL/GenBank/DDBJ whole genome shotgun (WGS) entry which is preliminary data.</text>
</comment>
<reference evidence="16 17" key="1">
    <citation type="submission" date="2017-12" db="EMBL/GenBank/DDBJ databases">
        <title>Sequencing, de novo assembly and annotation of complete genome of a new Thraustochytrid species, strain FCC1311.</title>
        <authorList>
            <person name="Sedici K."/>
            <person name="Godart F."/>
            <person name="Aiese Cigliano R."/>
            <person name="Sanseverino W."/>
            <person name="Barakat M."/>
            <person name="Ortet P."/>
            <person name="Marechal E."/>
            <person name="Cagnac O."/>
            <person name="Amato A."/>
        </authorList>
    </citation>
    <scope>NUCLEOTIDE SEQUENCE [LARGE SCALE GENOMIC DNA]</scope>
</reference>
<keyword evidence="10 15" id="KW-1133">Transmembrane helix</keyword>
<evidence type="ECO:0000256" key="13">
    <source>
        <dbReference type="ARBA" id="ARBA00031116"/>
    </source>
</evidence>
<sequence>MMTTGRRSAPVPQLTCVGGDCSFEPDVVQCRNVGTDSYGEVQWACTAQLPNEFDLGTTDVVCEGFNSRDDPFILAGSCGLEYTMHRRGATFSSYGAHPYRSARDSDSFLSKIVRFVMMGSVAMLMYYIFMAPTQPSSHDRRRGNGGGGYDGWGGGGGGGGWGGWGSGFGGYDNSCEPRGSRGTSGPGFWSGLGLGALGASMARGFGSNRRGYGTHSYNRYGGGGGYGGGSSSWGGGPSSGSGSGGGHSSSGFGGTRRR</sequence>
<keyword evidence="5" id="KW-0109">Calcium transport</keyword>
<organism evidence="16 17">
    <name type="scientific">Hondaea fermentalgiana</name>
    <dbReference type="NCBI Taxonomy" id="2315210"/>
    <lineage>
        <taxon>Eukaryota</taxon>
        <taxon>Sar</taxon>
        <taxon>Stramenopiles</taxon>
        <taxon>Bigyra</taxon>
        <taxon>Labyrinthulomycetes</taxon>
        <taxon>Thraustochytrida</taxon>
        <taxon>Thraustochytriidae</taxon>
        <taxon>Hondaea</taxon>
    </lineage>
</organism>
<dbReference type="InterPro" id="IPR009567">
    <property type="entry name" value="SARAF"/>
</dbReference>
<evidence type="ECO:0000256" key="8">
    <source>
        <dbReference type="ARBA" id="ARBA00022824"/>
    </source>
</evidence>
<feature type="transmembrane region" description="Helical" evidence="15">
    <location>
        <begin position="112"/>
        <end position="130"/>
    </location>
</feature>
<evidence type="ECO:0000256" key="15">
    <source>
        <dbReference type="SAM" id="Phobius"/>
    </source>
</evidence>
<dbReference type="EMBL" id="BEYU01000019">
    <property type="protein sequence ID" value="GBG26182.1"/>
    <property type="molecule type" value="Genomic_DNA"/>
</dbReference>
<dbReference type="Pfam" id="PF06682">
    <property type="entry name" value="SARAF"/>
    <property type="match status" value="1"/>
</dbReference>
<evidence type="ECO:0000256" key="10">
    <source>
        <dbReference type="ARBA" id="ARBA00022989"/>
    </source>
</evidence>
<dbReference type="AlphaFoldDB" id="A0A2R5G570"/>
<keyword evidence="11" id="KW-0406">Ion transport</keyword>
<comment type="similarity">
    <text evidence="2">Belongs to the SARAF family.</text>
</comment>
<evidence type="ECO:0000256" key="3">
    <source>
        <dbReference type="ARBA" id="ARBA00016584"/>
    </source>
</evidence>
<evidence type="ECO:0000256" key="9">
    <source>
        <dbReference type="ARBA" id="ARBA00022837"/>
    </source>
</evidence>
<keyword evidence="9" id="KW-0106">Calcium</keyword>
<dbReference type="GO" id="GO:0006816">
    <property type="term" value="P:calcium ion transport"/>
    <property type="evidence" value="ECO:0007669"/>
    <property type="project" value="UniProtKB-KW"/>
</dbReference>
<evidence type="ECO:0000313" key="16">
    <source>
        <dbReference type="EMBL" id="GBG26182.1"/>
    </source>
</evidence>
<dbReference type="Proteomes" id="UP000241890">
    <property type="component" value="Unassembled WGS sequence"/>
</dbReference>
<evidence type="ECO:0000256" key="1">
    <source>
        <dbReference type="ARBA" id="ARBA00004115"/>
    </source>
</evidence>
<evidence type="ECO:0000256" key="12">
    <source>
        <dbReference type="ARBA" id="ARBA00023136"/>
    </source>
</evidence>
<gene>
    <name evidence="16" type="ORF">FCC1311_024032</name>
</gene>
<dbReference type="PANTHER" id="PTHR15929">
    <property type="entry name" value="STORE-OPERATED CALCIUM ENTRY-ASSOCIATED REGULATORY FACTOR"/>
    <property type="match status" value="1"/>
</dbReference>
<keyword evidence="17" id="KW-1185">Reference proteome</keyword>
<evidence type="ECO:0000256" key="11">
    <source>
        <dbReference type="ARBA" id="ARBA00023065"/>
    </source>
</evidence>
<keyword evidence="7" id="KW-0732">Signal</keyword>
<keyword evidence="4" id="KW-0813">Transport</keyword>
<proteinExistence type="inferred from homology"/>
<protein>
    <recommendedName>
        <fullName evidence="3">Store-operated calcium entry-associated regulatory factor</fullName>
    </recommendedName>
    <alternativeName>
        <fullName evidence="13">Transmembrane protein 66</fullName>
    </alternativeName>
</protein>
<keyword evidence="8" id="KW-0256">Endoplasmic reticulum</keyword>
<name>A0A2R5G570_9STRA</name>
<dbReference type="GO" id="GO:0005789">
    <property type="term" value="C:endoplasmic reticulum membrane"/>
    <property type="evidence" value="ECO:0007669"/>
    <property type="project" value="UniProtKB-SubCell"/>
</dbReference>
<evidence type="ECO:0000256" key="6">
    <source>
        <dbReference type="ARBA" id="ARBA00022692"/>
    </source>
</evidence>